<keyword evidence="2" id="KW-1185">Reference proteome</keyword>
<dbReference type="PIRSF" id="PIRSF032025">
    <property type="entry name" value="UCP032025"/>
    <property type="match status" value="1"/>
</dbReference>
<evidence type="ECO:0000313" key="1">
    <source>
        <dbReference type="EMBL" id="RDD62892.1"/>
    </source>
</evidence>
<dbReference type="EMBL" id="QPMH01000004">
    <property type="protein sequence ID" value="RDD62892.1"/>
    <property type="molecule type" value="Genomic_DNA"/>
</dbReference>
<comment type="caution">
    <text evidence="1">The sequence shown here is derived from an EMBL/GenBank/DDBJ whole genome shotgun (WGS) entry which is preliminary data.</text>
</comment>
<name>A0A369TDH6_9PROT</name>
<protein>
    <submittedName>
        <fullName evidence="1">DUF1489 family protein</fullName>
    </submittedName>
</protein>
<dbReference type="Proteomes" id="UP000253941">
    <property type="component" value="Unassembled WGS sequence"/>
</dbReference>
<dbReference type="Pfam" id="PF07370">
    <property type="entry name" value="DUF1489"/>
    <property type="match status" value="1"/>
</dbReference>
<dbReference type="RefSeq" id="WP_114581467.1">
    <property type="nucleotide sequence ID" value="NZ_QPMH01000004.1"/>
</dbReference>
<sequence length="145" mass="16856">MTLHLIKLCVGCESVESLTESQRRQAARAERELGRRFAWHTTRMVPKRMDELLDGGSLYWVIKGQVRARERLLDVREIVDEEGRRACVLELDPEVVRVQPRNHRPFQGWRYLQPEKAPPDLADAPEGVEEMPDWMVAELKELGLL</sequence>
<evidence type="ECO:0000313" key="2">
    <source>
        <dbReference type="Proteomes" id="UP000253941"/>
    </source>
</evidence>
<dbReference type="InterPro" id="IPR008320">
    <property type="entry name" value="UCP032025"/>
</dbReference>
<proteinExistence type="predicted"/>
<organism evidence="1 2">
    <name type="scientific">Ferruginivarius sediminum</name>
    <dbReference type="NCBI Taxonomy" id="2661937"/>
    <lineage>
        <taxon>Bacteria</taxon>
        <taxon>Pseudomonadati</taxon>
        <taxon>Pseudomonadota</taxon>
        <taxon>Alphaproteobacteria</taxon>
        <taxon>Rhodospirillales</taxon>
        <taxon>Rhodospirillaceae</taxon>
        <taxon>Ferruginivarius</taxon>
    </lineage>
</organism>
<gene>
    <name evidence="1" type="ORF">DRB17_06965</name>
</gene>
<reference evidence="1 2" key="1">
    <citation type="submission" date="2018-07" db="EMBL/GenBank/DDBJ databases">
        <title>Venubactetium sediminum gen. nov., sp. nov., isolated from a marine solar saltern.</title>
        <authorList>
            <person name="Wang S."/>
        </authorList>
    </citation>
    <scope>NUCLEOTIDE SEQUENCE [LARGE SCALE GENOMIC DNA]</scope>
    <source>
        <strain evidence="1 2">WD2A32</strain>
    </source>
</reference>
<accession>A0A369TDH6</accession>
<dbReference type="AlphaFoldDB" id="A0A369TDH6"/>